<feature type="signal peptide" evidence="1">
    <location>
        <begin position="1"/>
        <end position="22"/>
    </location>
</feature>
<accession>A0A840SBY1</accession>
<keyword evidence="1" id="KW-0732">Signal</keyword>
<dbReference type="Proteomes" id="UP000578697">
    <property type="component" value="Unassembled WGS sequence"/>
</dbReference>
<dbReference type="Proteomes" id="UP000593591">
    <property type="component" value="Chromosome"/>
</dbReference>
<dbReference type="EMBL" id="CP031517">
    <property type="protein sequence ID" value="QOS40077.1"/>
    <property type="molecule type" value="Genomic_DNA"/>
</dbReference>
<reference evidence="3 5" key="1">
    <citation type="submission" date="2018-08" db="EMBL/GenBank/DDBJ databases">
        <title>The first complete genome of Treponema rectale (CHPAT), a commensal spirochete of the bovine rectum.</title>
        <authorList>
            <person name="Staton G.J."/>
            <person name="Clegg S.R."/>
            <person name="Carter S.D."/>
            <person name="Radford A.D."/>
            <person name="Darby A."/>
            <person name="Hall N."/>
            <person name="Birtles R.J."/>
            <person name="Evans N.J."/>
        </authorList>
    </citation>
    <scope>NUCLEOTIDE SEQUENCE [LARGE SCALE GENOMIC DNA]</scope>
    <source>
        <strain evidence="3 5">CHPA</strain>
    </source>
</reference>
<evidence type="ECO:0000313" key="2">
    <source>
        <dbReference type="EMBL" id="MBB5218220.1"/>
    </source>
</evidence>
<gene>
    <name evidence="3" type="ORF">DYE49_06255</name>
    <name evidence="2" type="ORF">HNP77_000564</name>
</gene>
<feature type="chain" id="PRO_5036240790" evidence="1">
    <location>
        <begin position="23"/>
        <end position="372"/>
    </location>
</feature>
<reference evidence="2 4" key="2">
    <citation type="submission" date="2020-08" db="EMBL/GenBank/DDBJ databases">
        <title>Genomic Encyclopedia of Type Strains, Phase IV (KMG-IV): sequencing the most valuable type-strain genomes for metagenomic binning, comparative biology and taxonomic classification.</title>
        <authorList>
            <person name="Goeker M."/>
        </authorList>
    </citation>
    <scope>NUCLEOTIDE SEQUENCE [LARGE SCALE GENOMIC DNA]</scope>
    <source>
        <strain evidence="2 4">DSM 103679</strain>
    </source>
</reference>
<organism evidence="2 4">
    <name type="scientific">Treponema rectale</name>
    <dbReference type="NCBI Taxonomy" id="744512"/>
    <lineage>
        <taxon>Bacteria</taxon>
        <taxon>Pseudomonadati</taxon>
        <taxon>Spirochaetota</taxon>
        <taxon>Spirochaetia</taxon>
        <taxon>Spirochaetales</taxon>
        <taxon>Treponemataceae</taxon>
        <taxon>Treponema</taxon>
    </lineage>
</organism>
<keyword evidence="4" id="KW-1185">Reference proteome</keyword>
<evidence type="ECO:0000313" key="5">
    <source>
        <dbReference type="Proteomes" id="UP000593591"/>
    </source>
</evidence>
<evidence type="ECO:0000256" key="1">
    <source>
        <dbReference type="SAM" id="SignalP"/>
    </source>
</evidence>
<dbReference type="RefSeq" id="WP_184651645.1">
    <property type="nucleotide sequence ID" value="NZ_JACHFR010000001.1"/>
</dbReference>
<name>A0A840SBY1_9SPIR</name>
<dbReference type="EMBL" id="JACHFR010000001">
    <property type="protein sequence ID" value="MBB5218220.1"/>
    <property type="molecule type" value="Genomic_DNA"/>
</dbReference>
<dbReference type="KEGG" id="trc:DYE49_06255"/>
<proteinExistence type="predicted"/>
<sequence>MKFTKSIIAVSAAALLSTSAFAQTEISLTDLASNLGITDFSTEGINNGMDEFGKSLLVAAPQSSVQQNVWADAYIGKFFPSLPPHFGVGLSLGGTKLDMSGLKNAASAMEKTVASVVGSSNVDFGKIPSSFFLPTLSIDARIGGVILPFDVGFSFMMTNPSLTGVDFSDPDSIKDASQAMKFNWMGFDGSLDYITLGLDVRYPIWEGNLVLPKISVGAGYVYTRGQVGVKSSEGSTKANLDLSYSTHVIFAEAQVSKNFLLATVFAGGRALLSNTTTSWAWDVSTTYNYLGTAYTVYEEGSGSRTAKGKSASYEHGKFDFSGIQPQLYAGVGLNFLVFQATANICADVRSFMDSDNYDSALWSGALSFHVKL</sequence>
<evidence type="ECO:0000313" key="3">
    <source>
        <dbReference type="EMBL" id="QOS40077.1"/>
    </source>
</evidence>
<protein>
    <submittedName>
        <fullName evidence="2">Uncharacterized protein</fullName>
    </submittedName>
</protein>
<dbReference type="AlphaFoldDB" id="A0A840SBY1"/>
<evidence type="ECO:0000313" key="4">
    <source>
        <dbReference type="Proteomes" id="UP000578697"/>
    </source>
</evidence>